<dbReference type="GO" id="GO:0031012">
    <property type="term" value="C:extracellular matrix"/>
    <property type="evidence" value="ECO:0007669"/>
    <property type="project" value="InterPro"/>
</dbReference>
<evidence type="ECO:0000256" key="5">
    <source>
        <dbReference type="SAM" id="Coils"/>
    </source>
</evidence>
<feature type="coiled-coil region" evidence="5">
    <location>
        <begin position="103"/>
        <end position="183"/>
    </location>
</feature>
<keyword evidence="3" id="KW-0378">Hydrolase</keyword>
<name>A0A1G2TGU6_9BACT</name>
<evidence type="ECO:0000313" key="7">
    <source>
        <dbReference type="EMBL" id="OHA96525.1"/>
    </source>
</evidence>
<evidence type="ECO:0000259" key="6">
    <source>
        <dbReference type="Pfam" id="PF00413"/>
    </source>
</evidence>
<comment type="caution">
    <text evidence="7">The sequence shown here is derived from an EMBL/GenBank/DDBJ whole genome shotgun (WGS) entry which is preliminary data.</text>
</comment>
<reference evidence="7 8" key="1">
    <citation type="journal article" date="2016" name="Nat. Commun.">
        <title>Thousands of microbial genomes shed light on interconnected biogeochemical processes in an aquifer system.</title>
        <authorList>
            <person name="Anantharaman K."/>
            <person name="Brown C.T."/>
            <person name="Hug L.A."/>
            <person name="Sharon I."/>
            <person name="Castelle C.J."/>
            <person name="Probst A.J."/>
            <person name="Thomas B.C."/>
            <person name="Singh A."/>
            <person name="Wilkins M.J."/>
            <person name="Karaoz U."/>
            <person name="Brodie E.L."/>
            <person name="Williams K.H."/>
            <person name="Hubbard S.S."/>
            <person name="Banfield J.F."/>
        </authorList>
    </citation>
    <scope>NUCLEOTIDE SEQUENCE [LARGE SCALE GENOMIC DNA]</scope>
</reference>
<dbReference type="InterPro" id="IPR024079">
    <property type="entry name" value="MetalloPept_cat_dom_sf"/>
</dbReference>
<keyword evidence="5" id="KW-0175">Coiled coil</keyword>
<keyword evidence="2" id="KW-0479">Metal-binding</keyword>
<sequence length="273" mass="30409">MLKALSFLLVLVAAAWWFTVGPGGAVPPCTRPIAYEIGAFDQRFDVSRTDFLSALSEAEAIWERPSGRDLFVYKTEGGALPVNLVYDYRQETTEELGSIESNLKTNETSYDSLEASYKRLESEYNSLKSAYDRQVAEFQSKRRVTNAEIEALRSLEDELNGKATELNALADRLNKLAKSLNLNVSQYNAVGAARGETFEGGIYYNGPEGEGINIYEFDSRTKLVRLLAHEFGHALGLEHVSDPLAIMYKINNADFLRATPADLQALETLCNQK</sequence>
<dbReference type="InterPro" id="IPR001818">
    <property type="entry name" value="Pept_M10_metallopeptidase"/>
</dbReference>
<evidence type="ECO:0000313" key="8">
    <source>
        <dbReference type="Proteomes" id="UP000177279"/>
    </source>
</evidence>
<dbReference type="EMBL" id="MHVS01000005">
    <property type="protein sequence ID" value="OHA96525.1"/>
    <property type="molecule type" value="Genomic_DNA"/>
</dbReference>
<evidence type="ECO:0000256" key="3">
    <source>
        <dbReference type="ARBA" id="ARBA00022801"/>
    </source>
</evidence>
<evidence type="ECO:0000256" key="2">
    <source>
        <dbReference type="ARBA" id="ARBA00022723"/>
    </source>
</evidence>
<evidence type="ECO:0000256" key="4">
    <source>
        <dbReference type="ARBA" id="ARBA00022833"/>
    </source>
</evidence>
<organism evidence="7 8">
    <name type="scientific">Candidatus Zambryskibacteria bacterium RIFCSPHIGHO2_02_FULL_43_37</name>
    <dbReference type="NCBI Taxonomy" id="1802749"/>
    <lineage>
        <taxon>Bacteria</taxon>
        <taxon>Candidatus Zambryskiibacteriota</taxon>
    </lineage>
</organism>
<dbReference type="GO" id="GO:0006508">
    <property type="term" value="P:proteolysis"/>
    <property type="evidence" value="ECO:0007669"/>
    <property type="project" value="UniProtKB-KW"/>
</dbReference>
<dbReference type="SUPFAM" id="SSF55486">
    <property type="entry name" value="Metalloproteases ('zincins'), catalytic domain"/>
    <property type="match status" value="1"/>
</dbReference>
<keyword evidence="1" id="KW-0645">Protease</keyword>
<dbReference type="GO" id="GO:0008270">
    <property type="term" value="F:zinc ion binding"/>
    <property type="evidence" value="ECO:0007669"/>
    <property type="project" value="InterPro"/>
</dbReference>
<dbReference type="GO" id="GO:0004222">
    <property type="term" value="F:metalloendopeptidase activity"/>
    <property type="evidence" value="ECO:0007669"/>
    <property type="project" value="InterPro"/>
</dbReference>
<accession>A0A1G2TGU6</accession>
<proteinExistence type="predicted"/>
<feature type="domain" description="Peptidase M10 metallopeptidase" evidence="6">
    <location>
        <begin position="218"/>
        <end position="264"/>
    </location>
</feature>
<dbReference type="Gene3D" id="3.40.390.10">
    <property type="entry name" value="Collagenase (Catalytic Domain)"/>
    <property type="match status" value="1"/>
</dbReference>
<evidence type="ECO:0000256" key="1">
    <source>
        <dbReference type="ARBA" id="ARBA00022670"/>
    </source>
</evidence>
<protein>
    <recommendedName>
        <fullName evidence="6">Peptidase M10 metallopeptidase domain-containing protein</fullName>
    </recommendedName>
</protein>
<dbReference type="AlphaFoldDB" id="A0A1G2TGU6"/>
<dbReference type="Proteomes" id="UP000177279">
    <property type="component" value="Unassembled WGS sequence"/>
</dbReference>
<keyword evidence="4" id="KW-0862">Zinc</keyword>
<gene>
    <name evidence="7" type="ORF">A3D49_01475</name>
</gene>
<dbReference type="Pfam" id="PF00413">
    <property type="entry name" value="Peptidase_M10"/>
    <property type="match status" value="1"/>
</dbReference>